<organism evidence="1 2">
    <name type="scientific">Solea senegalensis</name>
    <name type="common">Senegalese sole</name>
    <dbReference type="NCBI Taxonomy" id="28829"/>
    <lineage>
        <taxon>Eukaryota</taxon>
        <taxon>Metazoa</taxon>
        <taxon>Chordata</taxon>
        <taxon>Craniata</taxon>
        <taxon>Vertebrata</taxon>
        <taxon>Euteleostomi</taxon>
        <taxon>Actinopterygii</taxon>
        <taxon>Neopterygii</taxon>
        <taxon>Teleostei</taxon>
        <taxon>Neoteleostei</taxon>
        <taxon>Acanthomorphata</taxon>
        <taxon>Carangaria</taxon>
        <taxon>Pleuronectiformes</taxon>
        <taxon>Pleuronectoidei</taxon>
        <taxon>Soleidae</taxon>
        <taxon>Solea</taxon>
    </lineage>
</organism>
<evidence type="ECO:0000313" key="1">
    <source>
        <dbReference type="EMBL" id="KAG7508586.1"/>
    </source>
</evidence>
<dbReference type="Proteomes" id="UP000693946">
    <property type="component" value="Linkage Group LG17"/>
</dbReference>
<proteinExistence type="predicted"/>
<accession>A0AAV6RT13</accession>
<name>A0AAV6RT13_SOLSE</name>
<evidence type="ECO:0000313" key="2">
    <source>
        <dbReference type="Proteomes" id="UP000693946"/>
    </source>
</evidence>
<dbReference type="AlphaFoldDB" id="A0AAV6RT13"/>
<protein>
    <submittedName>
        <fullName evidence="1">Uncharacterized protein</fullName>
    </submittedName>
</protein>
<sequence>MDLNSEVVKSVRIRYHPDIIPGIIPISSWYHPDNPGIILISSWYHPVLSCITRITGIIPISSWYNPDIILISSWYNPDIILVSS</sequence>
<reference evidence="1 2" key="1">
    <citation type="journal article" date="2021" name="Sci. Rep.">
        <title>Chromosome anchoring in Senegalese sole (Solea senegalensis) reveals sex-associated markers and genome rearrangements in flatfish.</title>
        <authorList>
            <person name="Guerrero-Cozar I."/>
            <person name="Gomez-Garrido J."/>
            <person name="Berbel C."/>
            <person name="Martinez-Blanch J.F."/>
            <person name="Alioto T."/>
            <person name="Claros M.G."/>
            <person name="Gagnaire P.A."/>
            <person name="Manchado M."/>
        </authorList>
    </citation>
    <scope>NUCLEOTIDE SEQUENCE [LARGE SCALE GENOMIC DNA]</scope>
    <source>
        <strain evidence="1">Sse05_10M</strain>
    </source>
</reference>
<gene>
    <name evidence="1" type="ORF">JOB18_017852</name>
</gene>
<keyword evidence="2" id="KW-1185">Reference proteome</keyword>
<comment type="caution">
    <text evidence="1">The sequence shown here is derived from an EMBL/GenBank/DDBJ whole genome shotgun (WGS) entry which is preliminary data.</text>
</comment>
<dbReference type="EMBL" id="JAGKHQ010000009">
    <property type="protein sequence ID" value="KAG7508586.1"/>
    <property type="molecule type" value="Genomic_DNA"/>
</dbReference>